<sequence length="245" mass="24125">MSETPSQKPRHALTGSGATPSVPAQGGPVEVPQPARAGDDLAPAAEQRPAVPAPSASPDAVDGPVDGTGAAEHRTETHAEPDDDAPTRALPVVPRPREAAGTGPRRPVAPLGRPATVPYGPGHRAVPGHGPVPGRAPGHGHVPGHVPTGHRPPSAPAGHVPGPPWATAVDRLPEPFRPAPLPAAAPGARASGGFRLPDFPARTRPVLPVVLGAATALVLALGVAAGVSGIPDASSAAGPAPVSTP</sequence>
<feature type="region of interest" description="Disordered" evidence="1">
    <location>
        <begin position="1"/>
        <end position="159"/>
    </location>
</feature>
<proteinExistence type="predicted"/>
<keyword evidence="4" id="KW-1185">Reference proteome</keyword>
<dbReference type="RefSeq" id="WP_340292002.1">
    <property type="nucleotide sequence ID" value="NZ_JBBJUP010000013.1"/>
</dbReference>
<feature type="transmembrane region" description="Helical" evidence="2">
    <location>
        <begin position="205"/>
        <end position="227"/>
    </location>
</feature>
<comment type="caution">
    <text evidence="3">The sequence shown here is derived from an EMBL/GenBank/DDBJ whole genome shotgun (WGS) entry which is preliminary data.</text>
</comment>
<feature type="compositionally biased region" description="Low complexity" evidence="1">
    <location>
        <begin position="49"/>
        <end position="62"/>
    </location>
</feature>
<evidence type="ECO:0000256" key="1">
    <source>
        <dbReference type="SAM" id="MobiDB-lite"/>
    </source>
</evidence>
<keyword evidence="2" id="KW-1133">Transmembrane helix</keyword>
<evidence type="ECO:0000313" key="4">
    <source>
        <dbReference type="Proteomes" id="UP001364211"/>
    </source>
</evidence>
<feature type="compositionally biased region" description="Basic and acidic residues" evidence="1">
    <location>
        <begin position="71"/>
        <end position="80"/>
    </location>
</feature>
<dbReference type="Proteomes" id="UP001364211">
    <property type="component" value="Unassembled WGS sequence"/>
</dbReference>
<dbReference type="EMBL" id="JBBJUP010000013">
    <property type="protein sequence ID" value="MEJ8280647.1"/>
    <property type="molecule type" value="Genomic_DNA"/>
</dbReference>
<keyword evidence="2" id="KW-0472">Membrane</keyword>
<feature type="compositionally biased region" description="Low complexity" evidence="1">
    <location>
        <begin position="120"/>
        <end position="152"/>
    </location>
</feature>
<evidence type="ECO:0000256" key="2">
    <source>
        <dbReference type="SAM" id="Phobius"/>
    </source>
</evidence>
<keyword evidence="2" id="KW-0812">Transmembrane</keyword>
<name>A0ABU8T9L9_9PSEU</name>
<organism evidence="3 4">
    <name type="scientific">Pseudonocardia spirodelae</name>
    <dbReference type="NCBI Taxonomy" id="3133431"/>
    <lineage>
        <taxon>Bacteria</taxon>
        <taxon>Bacillati</taxon>
        <taxon>Actinomycetota</taxon>
        <taxon>Actinomycetes</taxon>
        <taxon>Pseudonocardiales</taxon>
        <taxon>Pseudonocardiaceae</taxon>
        <taxon>Pseudonocardia</taxon>
    </lineage>
</organism>
<evidence type="ECO:0000313" key="3">
    <source>
        <dbReference type="EMBL" id="MEJ8280647.1"/>
    </source>
</evidence>
<gene>
    <name evidence="3" type="ORF">WJX68_17015</name>
</gene>
<protein>
    <submittedName>
        <fullName evidence="3">Uncharacterized protein</fullName>
    </submittedName>
</protein>
<reference evidence="3 4" key="1">
    <citation type="submission" date="2024-03" db="EMBL/GenBank/DDBJ databases">
        <title>Draft genome sequence of Pseudonocardia sp. DW16-2.</title>
        <authorList>
            <person name="Duangmal K."/>
        </authorList>
    </citation>
    <scope>NUCLEOTIDE SEQUENCE [LARGE SCALE GENOMIC DNA]</scope>
    <source>
        <strain evidence="3 4">DW16-2</strain>
    </source>
</reference>
<accession>A0ABU8T9L9</accession>